<accession>A0AAV7DVE0</accession>
<evidence type="ECO:0008006" key="5">
    <source>
        <dbReference type="Google" id="ProtNLM"/>
    </source>
</evidence>
<sequence length="283" mass="32673">MRCAAHILNLVVQDGIQEIGYVVENVRECVKYLKNSTARKERFDEVVAQVRGTQKQLVLDVPIRWNSTYFMLSTALELKDAFIRMGDRDKSFPYLLTSEDWQNRWCASNVPFIAAMGMKMMVKFEKYWGSANKLLAIAHILDPRFKMNSLKYFFPKLYGDAAELHTLEVKSLLEELHKEYYEKYKSMSYGSQGGGTSTYEGSDLGSTNDECEMEDYNKFILNVTCSQLKSDLETYLDEECLPVPLHSSTNILEWWNHNKYKYPIMSLIARDILAIPCVHTSGI</sequence>
<evidence type="ECO:0000259" key="1">
    <source>
        <dbReference type="Pfam" id="PF05699"/>
    </source>
</evidence>
<dbReference type="EMBL" id="JAINDJ010000008">
    <property type="protein sequence ID" value="KAG9440196.1"/>
    <property type="molecule type" value="Genomic_DNA"/>
</dbReference>
<dbReference type="PANTHER" id="PTHR23272:SF184">
    <property type="entry name" value="OS03G0311250 PROTEIN"/>
    <property type="match status" value="1"/>
</dbReference>
<dbReference type="PANTHER" id="PTHR23272">
    <property type="entry name" value="BED FINGER-RELATED"/>
    <property type="match status" value="1"/>
</dbReference>
<dbReference type="Pfam" id="PF05699">
    <property type="entry name" value="Dimer_Tnp_hAT"/>
    <property type="match status" value="1"/>
</dbReference>
<dbReference type="AlphaFoldDB" id="A0AAV7DVE0"/>
<evidence type="ECO:0000313" key="3">
    <source>
        <dbReference type="EMBL" id="KAG9440196.1"/>
    </source>
</evidence>
<reference evidence="3 4" key="1">
    <citation type="submission" date="2021-07" db="EMBL/GenBank/DDBJ databases">
        <title>The Aristolochia fimbriata genome: insights into angiosperm evolution, floral development and chemical biosynthesis.</title>
        <authorList>
            <person name="Jiao Y."/>
        </authorList>
    </citation>
    <scope>NUCLEOTIDE SEQUENCE [LARGE SCALE GENOMIC DNA]</scope>
    <source>
        <strain evidence="3">IBCAS-2021</strain>
        <tissue evidence="3">Leaf</tissue>
    </source>
</reference>
<dbReference type="SUPFAM" id="SSF53098">
    <property type="entry name" value="Ribonuclease H-like"/>
    <property type="match status" value="1"/>
</dbReference>
<dbReference type="GO" id="GO:0046983">
    <property type="term" value="F:protein dimerization activity"/>
    <property type="evidence" value="ECO:0007669"/>
    <property type="project" value="InterPro"/>
</dbReference>
<keyword evidence="4" id="KW-1185">Reference proteome</keyword>
<organism evidence="3 4">
    <name type="scientific">Aristolochia fimbriata</name>
    <name type="common">White veined hardy Dutchman's pipe vine</name>
    <dbReference type="NCBI Taxonomy" id="158543"/>
    <lineage>
        <taxon>Eukaryota</taxon>
        <taxon>Viridiplantae</taxon>
        <taxon>Streptophyta</taxon>
        <taxon>Embryophyta</taxon>
        <taxon>Tracheophyta</taxon>
        <taxon>Spermatophyta</taxon>
        <taxon>Magnoliopsida</taxon>
        <taxon>Magnoliidae</taxon>
        <taxon>Piperales</taxon>
        <taxon>Aristolochiaceae</taxon>
        <taxon>Aristolochia</taxon>
    </lineage>
</organism>
<protein>
    <recommendedName>
        <fullName evidence="5">AC transposase</fullName>
    </recommendedName>
</protein>
<name>A0AAV7DVE0_ARIFI</name>
<evidence type="ECO:0000259" key="2">
    <source>
        <dbReference type="Pfam" id="PF14372"/>
    </source>
</evidence>
<dbReference type="InterPro" id="IPR012337">
    <property type="entry name" value="RNaseH-like_sf"/>
</dbReference>
<dbReference type="Pfam" id="PF14372">
    <property type="entry name" value="hAT-like_RNase-H"/>
    <property type="match status" value="1"/>
</dbReference>
<evidence type="ECO:0000313" key="4">
    <source>
        <dbReference type="Proteomes" id="UP000825729"/>
    </source>
</evidence>
<comment type="caution">
    <text evidence="3">The sequence shown here is derived from an EMBL/GenBank/DDBJ whole genome shotgun (WGS) entry which is preliminary data.</text>
</comment>
<dbReference type="InterPro" id="IPR025525">
    <property type="entry name" value="hAT-like_transposase_RNase-H"/>
</dbReference>
<dbReference type="InterPro" id="IPR008906">
    <property type="entry name" value="HATC_C_dom"/>
</dbReference>
<feature type="domain" description="hAT-like transposase RNase-H fold" evidence="2">
    <location>
        <begin position="103"/>
        <end position="180"/>
    </location>
</feature>
<dbReference type="GO" id="GO:0003677">
    <property type="term" value="F:DNA binding"/>
    <property type="evidence" value="ECO:0007669"/>
    <property type="project" value="InterPro"/>
</dbReference>
<gene>
    <name evidence="3" type="ORF">H6P81_020361</name>
</gene>
<dbReference type="Proteomes" id="UP000825729">
    <property type="component" value="Unassembled WGS sequence"/>
</dbReference>
<proteinExistence type="predicted"/>
<feature type="domain" description="HAT C-terminal dimerisation" evidence="1">
    <location>
        <begin position="231"/>
        <end position="278"/>
    </location>
</feature>